<dbReference type="InterPro" id="IPR036388">
    <property type="entry name" value="WH-like_DNA-bd_sf"/>
</dbReference>
<keyword evidence="2" id="KW-0902">Two-component regulatory system</keyword>
<dbReference type="Gene3D" id="6.10.250.690">
    <property type="match status" value="1"/>
</dbReference>
<feature type="domain" description="Response regulatory" evidence="8">
    <location>
        <begin position="23"/>
        <end position="136"/>
    </location>
</feature>
<dbReference type="SMART" id="SM00862">
    <property type="entry name" value="Trans_reg_C"/>
    <property type="match status" value="1"/>
</dbReference>
<gene>
    <name evidence="10" type="ORF">V1286_007664</name>
</gene>
<dbReference type="SUPFAM" id="SSF52172">
    <property type="entry name" value="CheY-like"/>
    <property type="match status" value="1"/>
</dbReference>
<reference evidence="10 11" key="1">
    <citation type="submission" date="2024-02" db="EMBL/GenBank/DDBJ databases">
        <title>Adaptive strategies in a cosmopolitan and abundant soil bacterium.</title>
        <authorList>
            <person name="Carini P."/>
        </authorList>
    </citation>
    <scope>NUCLEOTIDE SEQUENCE [LARGE SCALE GENOMIC DNA]</scope>
    <source>
        <strain evidence="10 11">AZCC 1608</strain>
    </source>
</reference>
<comment type="caution">
    <text evidence="10">The sequence shown here is derived from an EMBL/GenBank/DDBJ whole genome shotgun (WGS) entry which is preliminary data.</text>
</comment>
<evidence type="ECO:0000313" key="10">
    <source>
        <dbReference type="EMBL" id="MEH2560135.1"/>
    </source>
</evidence>
<dbReference type="Gene3D" id="3.40.50.2300">
    <property type="match status" value="1"/>
</dbReference>
<accession>A0ABU8BNS8</accession>
<feature type="modified residue" description="4-aspartylphosphate" evidence="6">
    <location>
        <position position="72"/>
    </location>
</feature>
<dbReference type="Pfam" id="PF00072">
    <property type="entry name" value="Response_reg"/>
    <property type="match status" value="1"/>
</dbReference>
<evidence type="ECO:0000256" key="2">
    <source>
        <dbReference type="ARBA" id="ARBA00023012"/>
    </source>
</evidence>
<proteinExistence type="predicted"/>
<evidence type="ECO:0000256" key="5">
    <source>
        <dbReference type="ARBA" id="ARBA00023163"/>
    </source>
</evidence>
<dbReference type="Gene3D" id="1.10.10.10">
    <property type="entry name" value="Winged helix-like DNA-binding domain superfamily/Winged helix DNA-binding domain"/>
    <property type="match status" value="1"/>
</dbReference>
<dbReference type="SMART" id="SM00448">
    <property type="entry name" value="REC"/>
    <property type="match status" value="1"/>
</dbReference>
<dbReference type="SUPFAM" id="SSF46894">
    <property type="entry name" value="C-terminal effector domain of the bipartite response regulators"/>
    <property type="match status" value="1"/>
</dbReference>
<keyword evidence="11" id="KW-1185">Reference proteome</keyword>
<feature type="domain" description="OmpR/PhoB-type" evidence="9">
    <location>
        <begin position="150"/>
        <end position="250"/>
    </location>
</feature>
<organism evidence="10 11">
    <name type="scientific">Bradyrhizobium algeriense</name>
    <dbReference type="NCBI Taxonomy" id="634784"/>
    <lineage>
        <taxon>Bacteria</taxon>
        <taxon>Pseudomonadati</taxon>
        <taxon>Pseudomonadota</taxon>
        <taxon>Alphaproteobacteria</taxon>
        <taxon>Hyphomicrobiales</taxon>
        <taxon>Nitrobacteraceae</taxon>
        <taxon>Bradyrhizobium</taxon>
    </lineage>
</organism>
<dbReference type="PROSITE" id="PS51755">
    <property type="entry name" value="OMPR_PHOB"/>
    <property type="match status" value="1"/>
</dbReference>
<evidence type="ECO:0000256" key="4">
    <source>
        <dbReference type="ARBA" id="ARBA00023125"/>
    </source>
</evidence>
<dbReference type="InterPro" id="IPR016032">
    <property type="entry name" value="Sig_transdc_resp-reg_C-effctor"/>
</dbReference>
<protein>
    <submittedName>
        <fullName evidence="10">Two-component system OmpR family response regulator</fullName>
    </submittedName>
</protein>
<dbReference type="Proteomes" id="UP001364224">
    <property type="component" value="Unassembled WGS sequence"/>
</dbReference>
<evidence type="ECO:0000256" key="6">
    <source>
        <dbReference type="PROSITE-ProRule" id="PRU00169"/>
    </source>
</evidence>
<dbReference type="CDD" id="cd00383">
    <property type="entry name" value="trans_reg_C"/>
    <property type="match status" value="1"/>
</dbReference>
<evidence type="ECO:0000259" key="9">
    <source>
        <dbReference type="PROSITE" id="PS51755"/>
    </source>
</evidence>
<evidence type="ECO:0000256" key="7">
    <source>
        <dbReference type="PROSITE-ProRule" id="PRU01091"/>
    </source>
</evidence>
<evidence type="ECO:0000259" key="8">
    <source>
        <dbReference type="PROSITE" id="PS50110"/>
    </source>
</evidence>
<dbReference type="RefSeq" id="WP_334488989.1">
    <property type="nucleotide sequence ID" value="NZ_JAZHRV010000001.1"/>
</dbReference>
<dbReference type="PANTHER" id="PTHR48111">
    <property type="entry name" value="REGULATOR OF RPOS"/>
    <property type="match status" value="1"/>
</dbReference>
<dbReference type="InterPro" id="IPR001789">
    <property type="entry name" value="Sig_transdc_resp-reg_receiver"/>
</dbReference>
<keyword evidence="1 6" id="KW-0597">Phosphoprotein</keyword>
<dbReference type="EMBL" id="JAZHRV010000001">
    <property type="protein sequence ID" value="MEH2560135.1"/>
    <property type="molecule type" value="Genomic_DNA"/>
</dbReference>
<sequence length="255" mass="28192">MSIFECGEVVPPAYTAHPAARPHILLVEDDPEISRMLTDVLSESGFVALSVGSAVEMDALLARETVDLVVLDVMLPGEDGLSICRRLRAASAIPIIIVTARGEDVDRIVGLEIGADDYVAKPFNSRELVARIRALLRRALDGRETARLRARQLAFAGWRINPTTRQLQDPEGVRIAMTSVEFDLLLAFCRNPGRVLSRERLLELVHGGLAGPIERSIDVHVSRIRQKIEVDPRDPMLIKTVRLGGYLFTPDVEET</sequence>
<dbReference type="InterPro" id="IPR011006">
    <property type="entry name" value="CheY-like_superfamily"/>
</dbReference>
<keyword evidence="5" id="KW-0804">Transcription</keyword>
<dbReference type="PANTHER" id="PTHR48111:SF4">
    <property type="entry name" value="DNA-BINDING DUAL TRANSCRIPTIONAL REGULATOR OMPR"/>
    <property type="match status" value="1"/>
</dbReference>
<name>A0ABU8BNS8_9BRAD</name>
<evidence type="ECO:0000256" key="3">
    <source>
        <dbReference type="ARBA" id="ARBA00023015"/>
    </source>
</evidence>
<feature type="DNA-binding region" description="OmpR/PhoB-type" evidence="7">
    <location>
        <begin position="150"/>
        <end position="250"/>
    </location>
</feature>
<keyword evidence="3" id="KW-0805">Transcription regulation</keyword>
<evidence type="ECO:0000256" key="1">
    <source>
        <dbReference type="ARBA" id="ARBA00022553"/>
    </source>
</evidence>
<dbReference type="InterPro" id="IPR001867">
    <property type="entry name" value="OmpR/PhoB-type_DNA-bd"/>
</dbReference>
<dbReference type="PROSITE" id="PS50110">
    <property type="entry name" value="RESPONSE_REGULATORY"/>
    <property type="match status" value="1"/>
</dbReference>
<dbReference type="InterPro" id="IPR039420">
    <property type="entry name" value="WalR-like"/>
</dbReference>
<keyword evidence="4 7" id="KW-0238">DNA-binding</keyword>
<dbReference type="Pfam" id="PF00486">
    <property type="entry name" value="Trans_reg_C"/>
    <property type="match status" value="1"/>
</dbReference>
<evidence type="ECO:0000313" key="11">
    <source>
        <dbReference type="Proteomes" id="UP001364224"/>
    </source>
</evidence>